<dbReference type="GO" id="GO:0051539">
    <property type="term" value="F:4 iron, 4 sulfur cluster binding"/>
    <property type="evidence" value="ECO:0007669"/>
    <property type="project" value="UniProtKB-KW"/>
</dbReference>
<evidence type="ECO:0000313" key="6">
    <source>
        <dbReference type="EMBL" id="MBC8432762.1"/>
    </source>
</evidence>
<evidence type="ECO:0000256" key="3">
    <source>
        <dbReference type="ARBA" id="ARBA00023004"/>
    </source>
</evidence>
<dbReference type="PROSITE" id="PS51379">
    <property type="entry name" value="4FE4S_FER_2"/>
    <property type="match status" value="2"/>
</dbReference>
<evidence type="ECO:0000256" key="2">
    <source>
        <dbReference type="ARBA" id="ARBA00022723"/>
    </source>
</evidence>
<dbReference type="PROSITE" id="PS00198">
    <property type="entry name" value="4FE4S_FER_1"/>
    <property type="match status" value="2"/>
</dbReference>
<comment type="caution">
    <text evidence="6">The sequence shown here is derived from an EMBL/GenBank/DDBJ whole genome shotgun (WGS) entry which is preliminary data.</text>
</comment>
<dbReference type="SUPFAM" id="SSF54862">
    <property type="entry name" value="4Fe-4S ferredoxins"/>
    <property type="match status" value="1"/>
</dbReference>
<dbReference type="Gene3D" id="3.30.70.20">
    <property type="match status" value="1"/>
</dbReference>
<proteinExistence type="predicted"/>
<dbReference type="InterPro" id="IPR017900">
    <property type="entry name" value="4Fe4S_Fe_S_CS"/>
</dbReference>
<dbReference type="Pfam" id="PF13237">
    <property type="entry name" value="Fer4_10"/>
    <property type="match status" value="1"/>
</dbReference>
<keyword evidence="3" id="KW-0408">Iron</keyword>
<organism evidence="6 7">
    <name type="scientific">Candidatus Desulfatibia vada</name>
    <dbReference type="NCBI Taxonomy" id="2841696"/>
    <lineage>
        <taxon>Bacteria</taxon>
        <taxon>Pseudomonadati</taxon>
        <taxon>Thermodesulfobacteriota</taxon>
        <taxon>Desulfobacteria</taxon>
        <taxon>Desulfobacterales</taxon>
        <taxon>Desulfobacterales incertae sedis</taxon>
        <taxon>Candidatus Desulfatibia</taxon>
    </lineage>
</organism>
<protein>
    <submittedName>
        <fullName evidence="6">4Fe-4S binding protein</fullName>
    </submittedName>
</protein>
<dbReference type="Proteomes" id="UP000605201">
    <property type="component" value="Unassembled WGS sequence"/>
</dbReference>
<evidence type="ECO:0000256" key="1">
    <source>
        <dbReference type="ARBA" id="ARBA00022485"/>
    </source>
</evidence>
<dbReference type="PANTHER" id="PTHR43687">
    <property type="entry name" value="ADENYLYLSULFATE REDUCTASE, BETA SUBUNIT"/>
    <property type="match status" value="1"/>
</dbReference>
<dbReference type="GO" id="GO:0046872">
    <property type="term" value="F:metal ion binding"/>
    <property type="evidence" value="ECO:0007669"/>
    <property type="project" value="UniProtKB-KW"/>
</dbReference>
<reference evidence="6 7" key="1">
    <citation type="submission" date="2020-08" db="EMBL/GenBank/DDBJ databases">
        <title>Bridging the membrane lipid divide: bacteria of the FCB group superphylum have the potential to synthesize archaeal ether lipids.</title>
        <authorList>
            <person name="Villanueva L."/>
            <person name="Von Meijenfeldt F.A.B."/>
            <person name="Westbye A.B."/>
            <person name="Yadav S."/>
            <person name="Hopmans E.C."/>
            <person name="Dutilh B.E."/>
            <person name="Sinninghe Damste J.S."/>
        </authorList>
    </citation>
    <scope>NUCLEOTIDE SEQUENCE [LARGE SCALE GENOMIC DNA]</scope>
    <source>
        <strain evidence="6">NIOZ-UU17</strain>
    </source>
</reference>
<keyword evidence="4" id="KW-0411">Iron-sulfur</keyword>
<dbReference type="InterPro" id="IPR017896">
    <property type="entry name" value="4Fe4S_Fe-S-bd"/>
</dbReference>
<dbReference type="AlphaFoldDB" id="A0A8J6P5F1"/>
<name>A0A8J6P5F1_9BACT</name>
<dbReference type="InterPro" id="IPR050572">
    <property type="entry name" value="Fe-S_Ferredoxin"/>
</dbReference>
<dbReference type="EMBL" id="JACNIG010000247">
    <property type="protein sequence ID" value="MBC8432762.1"/>
    <property type="molecule type" value="Genomic_DNA"/>
</dbReference>
<evidence type="ECO:0000256" key="4">
    <source>
        <dbReference type="ARBA" id="ARBA00023014"/>
    </source>
</evidence>
<evidence type="ECO:0000313" key="7">
    <source>
        <dbReference type="Proteomes" id="UP000605201"/>
    </source>
</evidence>
<dbReference type="NCBIfam" id="NF040864">
    <property type="entry name" value="HgcB_ferredoxin"/>
    <property type="match status" value="1"/>
</dbReference>
<sequence length="100" mass="10297">MGQFVYLKDVVTLALDQDKCVGCGMCTVVCPHAVILLDNGKARIEHRDACMECGACAQNCPNAALSVDAGVGCAAAVINSALGREGSACCCVIDNKEACE</sequence>
<feature type="domain" description="4Fe-4S ferredoxin-type" evidence="5">
    <location>
        <begin position="11"/>
        <end position="40"/>
    </location>
</feature>
<accession>A0A8J6P5F1</accession>
<evidence type="ECO:0000259" key="5">
    <source>
        <dbReference type="PROSITE" id="PS51379"/>
    </source>
</evidence>
<feature type="domain" description="4Fe-4S ferredoxin-type" evidence="5">
    <location>
        <begin position="41"/>
        <end position="70"/>
    </location>
</feature>
<keyword evidence="1" id="KW-0004">4Fe-4S</keyword>
<gene>
    <name evidence="6" type="ORF">H8D96_12690</name>
</gene>
<dbReference type="PANTHER" id="PTHR43687:SF4">
    <property type="entry name" value="BLR5484 PROTEIN"/>
    <property type="match status" value="1"/>
</dbReference>
<keyword evidence="2" id="KW-0479">Metal-binding</keyword>